<dbReference type="Pfam" id="PF13018">
    <property type="entry name" value="ESPR"/>
    <property type="match status" value="1"/>
</dbReference>
<name>A0ABV8S2Z3_9BURK</name>
<evidence type="ECO:0000259" key="5">
    <source>
        <dbReference type="SMART" id="SM00912"/>
    </source>
</evidence>
<dbReference type="InterPro" id="IPR012334">
    <property type="entry name" value="Pectin_lyas_fold"/>
</dbReference>
<feature type="domain" description="Filamentous haemagglutinin FhaB/tRNA nuclease CdiA-like TPS" evidence="5">
    <location>
        <begin position="49"/>
        <end position="161"/>
    </location>
</feature>
<dbReference type="EMBL" id="JBHSDY010000012">
    <property type="protein sequence ID" value="MFC4299877.1"/>
    <property type="molecule type" value="Genomic_DNA"/>
</dbReference>
<feature type="signal peptide" evidence="4">
    <location>
        <begin position="1"/>
        <end position="46"/>
    </location>
</feature>
<keyword evidence="2" id="KW-0964">Secreted</keyword>
<dbReference type="PANTHER" id="PTHR12338:SF8">
    <property type="entry name" value="HEME_HEMOPEXIN-BINDING PROTEIN"/>
    <property type="match status" value="1"/>
</dbReference>
<dbReference type="InterPro" id="IPR011493">
    <property type="entry name" value="GLUG"/>
</dbReference>
<gene>
    <name evidence="6" type="ORF">ACFO0J_17685</name>
</gene>
<dbReference type="SUPFAM" id="SSF51126">
    <property type="entry name" value="Pectin lyase-like"/>
    <property type="match status" value="1"/>
</dbReference>
<dbReference type="Gene3D" id="2.160.20.10">
    <property type="entry name" value="Single-stranded right-handed beta-helix, Pectin lyase-like"/>
    <property type="match status" value="1"/>
</dbReference>
<proteinExistence type="predicted"/>
<dbReference type="SMART" id="SM00912">
    <property type="entry name" value="Haemagg_act"/>
    <property type="match status" value="1"/>
</dbReference>
<protein>
    <submittedName>
        <fullName evidence="6">GLUG motif-containing protein</fullName>
    </submittedName>
</protein>
<reference evidence="7" key="1">
    <citation type="journal article" date="2019" name="Int. J. Syst. Evol. Microbiol.">
        <title>The Global Catalogue of Microorganisms (GCM) 10K type strain sequencing project: providing services to taxonomists for standard genome sequencing and annotation.</title>
        <authorList>
            <consortium name="The Broad Institute Genomics Platform"/>
            <consortium name="The Broad Institute Genome Sequencing Center for Infectious Disease"/>
            <person name="Wu L."/>
            <person name="Ma J."/>
        </authorList>
    </citation>
    <scope>NUCLEOTIDE SEQUENCE [LARGE SCALE GENOMIC DNA]</scope>
    <source>
        <strain evidence="7">CGMCC 1.19029</strain>
    </source>
</reference>
<comment type="subcellular location">
    <subcellularLocation>
        <location evidence="1">Secreted</location>
    </subcellularLocation>
</comment>
<dbReference type="Pfam" id="PF18676">
    <property type="entry name" value="MBG_2"/>
    <property type="match status" value="4"/>
</dbReference>
<dbReference type="Proteomes" id="UP001595756">
    <property type="component" value="Unassembled WGS sequence"/>
</dbReference>
<evidence type="ECO:0000256" key="1">
    <source>
        <dbReference type="ARBA" id="ARBA00004613"/>
    </source>
</evidence>
<dbReference type="InterPro" id="IPR024973">
    <property type="entry name" value="ESPR"/>
</dbReference>
<accession>A0ABV8S2Z3</accession>
<sequence>MNKIYRLIWDRTAQAWVVASEITRSRGKRRAGAALALSLIAAPAVALDGNALPGGGVVGAGSATLATNGATLTVTQQSQNATINWQNFNIGANAAVNFVQPNSSAIALNRVVGSDGTQILGRMNANGQVWVLNPNGVLFGSGAQVNVGGLVASTLGMSDADFMAGKRTFSGNGGSVVNQGTINAGSVALLGGRVSNEGVIVARLGTAALGAGKQVTLDFAGDQLLGMQVDQGALQALAANKGLIQADGGTVLMSAKAKDALLDTVVNNTGIIQARTLENRAGRIVLLGDADGGTVHVGGTLDAGAPDGGNGGFIETSGAHVQVADSATVTTKAKSGKSGAYLIDPNDFTIAASGGDMTGAQIGNMLENNGGVTIATATMGTTGGNGDINVNDTVTWSRNTLTLSAERNININAQMNAGGTAGLALEYGQGAVAAGNTSTYNVRAPVNLASTGSFSTRQGSDGATVDYTIITALGGQGSATGTDLQGIQGNLAGRYVLGADIDAGTTAGWSGGAGFNPLGKSSPFTGVFDGLGHVINDLTINWSHSDYVGLFGHTKASALRNVGLVGARVTGNANVGGLVGYQESGSIANVYVDGSITGNTNVGGLVGSFGGSITDAYTTGSVTGAAVTAGGLVQKSLGIGGLVGIAQGSIANVYSTSSVTGDQQVGGLIGTSMGSLTNTYATGKVSGGTSVGGLVGRSYGSITASFWDQTTTGRSNGVGEVIMGNPSGAIGIASLADAFSENTYTAQGWNFGTTWFMADGATRPFLRSEWSTTITNDHQLQLMAMDLGAHYRLAANLDLAATLANPSSMWKAAADDSTRSGFSPIGTDLASFTGTFDGLGHTLSNLTIVSPLANVGLFGALGSSAVVRDVGLDGGSVTGTGEAYDVPYNTYIGSLAGTNAGSISGVHTNIAVTDGSDTQPSVIGGLVGWNLGGSIANAHATGAVSGATAGGLVGENDGGGSITDAYATGKVSSTGDAGGLVGWNGGNVDADSGSITNAYATGNVTSKSSSGWINVGGLVGYNWATGTITNAYATGNVQGSGDPVTTIGGLVGHNEGGSITNAYASGTATGLSSYAEVGGLVGWNDYDGHITNAYATGAVTGSKSNAYTGGLVGMNGGNVTNTYATGAITATGKNTGGLVGYNDGDITASFWDMTRTGKTTAIGSNDGGTVNATGLTTAQLQDTAGFMARAGSWDFTGAWAPSSLGYDPVLYALTPVVWVNNISSASTYGDTTATVGAVGPVHGGAGAYVFGHAGDSVTPAAGWTLGVNGALGAGSHNVAFDGVNGAATSSDGVNYRVLYYGTNEISVGQRALTIKASNQSKTYGDTLNLGTTAFTANGLVNGDSVDSADLASLGADASATVADGPYAITASGAQGLGLANYAITYGNGKLTIAKANATVTANSGNGTYNGQQQHITGFTATGLVNGETASVLTGLTESGGVGTNAGSYAHTVSGSASNYNLIFIDGGLTIAKANATVTANSGNGTYNGQQQHITGFTATGLVNGETASVLTGLTESGGIGTNAGSYAHTISGNNGNYALTFVDGVLDIAKAALTISTGNVAKTYDGTTTALAAHGAAALVTGGTLYGGDSISGGRFAFTDKNAGTSKTVTVADVTVNDGNGGGNYDVTYTANTSSTIHKANATVTANSGSTTYNGQPQRVTGFTTAGLVNGETASVLTGLSETGGVGTDVGSYAHSFSGSDGNYNLAFVDGSLTISPSRNPADYVAANVSAQTFDGKPRQIQPTDDTGATALLLNRDQPECQMNLPANLMDACK</sequence>
<dbReference type="Pfam" id="PF18657">
    <property type="entry name" value="YDG"/>
    <property type="match status" value="1"/>
</dbReference>
<dbReference type="PANTHER" id="PTHR12338">
    <property type="entry name" value="AUTOTRANSPORTER"/>
    <property type="match status" value="1"/>
</dbReference>
<dbReference type="InterPro" id="IPR008638">
    <property type="entry name" value="FhaB/CdiA-like_TPS"/>
</dbReference>
<comment type="caution">
    <text evidence="6">The sequence shown here is derived from an EMBL/GenBank/DDBJ whole genome shotgun (WGS) entry which is preliminary data.</text>
</comment>
<keyword evidence="3 4" id="KW-0732">Signal</keyword>
<evidence type="ECO:0000256" key="3">
    <source>
        <dbReference type="ARBA" id="ARBA00022729"/>
    </source>
</evidence>
<dbReference type="RefSeq" id="WP_376814414.1">
    <property type="nucleotide sequence ID" value="NZ_JBHSDY010000012.1"/>
</dbReference>
<dbReference type="Pfam" id="PF05860">
    <property type="entry name" value="TPS"/>
    <property type="match status" value="1"/>
</dbReference>
<dbReference type="Pfam" id="PF07581">
    <property type="entry name" value="Glug"/>
    <property type="match status" value="7"/>
</dbReference>
<dbReference type="InterPro" id="IPR041286">
    <property type="entry name" value="MBG_2"/>
</dbReference>
<evidence type="ECO:0000256" key="2">
    <source>
        <dbReference type="ARBA" id="ARBA00022525"/>
    </source>
</evidence>
<evidence type="ECO:0000256" key="4">
    <source>
        <dbReference type="SAM" id="SignalP"/>
    </source>
</evidence>
<dbReference type="InterPro" id="IPR011050">
    <property type="entry name" value="Pectin_lyase_fold/virulence"/>
</dbReference>
<organism evidence="6 7">
    <name type="scientific">Castellaniella hirudinis</name>
    <dbReference type="NCBI Taxonomy" id="1144617"/>
    <lineage>
        <taxon>Bacteria</taxon>
        <taxon>Pseudomonadati</taxon>
        <taxon>Pseudomonadota</taxon>
        <taxon>Betaproteobacteria</taxon>
        <taxon>Burkholderiales</taxon>
        <taxon>Alcaligenaceae</taxon>
        <taxon>Castellaniella</taxon>
    </lineage>
</organism>
<evidence type="ECO:0000313" key="6">
    <source>
        <dbReference type="EMBL" id="MFC4299877.1"/>
    </source>
</evidence>
<dbReference type="NCBIfam" id="TIGR01901">
    <property type="entry name" value="adhes_NPXG"/>
    <property type="match status" value="1"/>
</dbReference>
<dbReference type="Gene3D" id="2.160.20.110">
    <property type="match status" value="4"/>
</dbReference>
<feature type="chain" id="PRO_5047028286" evidence="4">
    <location>
        <begin position="47"/>
        <end position="1774"/>
    </location>
</feature>
<dbReference type="InterPro" id="IPR041248">
    <property type="entry name" value="YDG"/>
</dbReference>
<keyword evidence="7" id="KW-1185">Reference proteome</keyword>
<dbReference type="InterPro" id="IPR050909">
    <property type="entry name" value="Bact_Autotransporter_VF"/>
</dbReference>
<evidence type="ECO:0000313" key="7">
    <source>
        <dbReference type="Proteomes" id="UP001595756"/>
    </source>
</evidence>